<name>A0AB35WSL7_9PSED</name>
<organism evidence="2 3">
    <name type="scientific">Pseudomonas auratipiscis</name>
    <dbReference type="NCBI Taxonomy" id="3115853"/>
    <lineage>
        <taxon>Bacteria</taxon>
        <taxon>Pseudomonadati</taxon>
        <taxon>Pseudomonadota</taxon>
        <taxon>Gammaproteobacteria</taxon>
        <taxon>Pseudomonadales</taxon>
        <taxon>Pseudomonadaceae</taxon>
        <taxon>Pseudomonas</taxon>
    </lineage>
</organism>
<dbReference type="CDD" id="cd00093">
    <property type="entry name" value="HTH_XRE"/>
    <property type="match status" value="1"/>
</dbReference>
<dbReference type="SMART" id="SM00530">
    <property type="entry name" value="HTH_XRE"/>
    <property type="match status" value="1"/>
</dbReference>
<dbReference type="GO" id="GO:0003677">
    <property type="term" value="F:DNA binding"/>
    <property type="evidence" value="ECO:0007669"/>
    <property type="project" value="InterPro"/>
</dbReference>
<dbReference type="Proteomes" id="UP001307839">
    <property type="component" value="Unassembled WGS sequence"/>
</dbReference>
<sequence>MELNVAFGEALKRVRNLQKKTQEDFSDVSSRTYMSTLERGLKSPTIEKVDAISAAMDVHPLTLLAAAYLIQGQIDVSVLLAQIQDELCSMGWQDRSPNA</sequence>
<dbReference type="AlphaFoldDB" id="A0AB35WSL7"/>
<proteinExistence type="predicted"/>
<evidence type="ECO:0000313" key="2">
    <source>
        <dbReference type="EMBL" id="MEE1867608.1"/>
    </source>
</evidence>
<dbReference type="InterPro" id="IPR010982">
    <property type="entry name" value="Lambda_DNA-bd_dom_sf"/>
</dbReference>
<dbReference type="PROSITE" id="PS50943">
    <property type="entry name" value="HTH_CROC1"/>
    <property type="match status" value="1"/>
</dbReference>
<protein>
    <submittedName>
        <fullName evidence="2">Helix-turn-helix transcriptional regulator</fullName>
    </submittedName>
</protein>
<evidence type="ECO:0000259" key="1">
    <source>
        <dbReference type="PROSITE" id="PS50943"/>
    </source>
</evidence>
<dbReference type="SUPFAM" id="SSF47413">
    <property type="entry name" value="lambda repressor-like DNA-binding domains"/>
    <property type="match status" value="1"/>
</dbReference>
<accession>A0AB35WSL7</accession>
<dbReference type="RefSeq" id="WP_302028793.1">
    <property type="nucleotide sequence ID" value="NZ_JAZDCU010000008.1"/>
</dbReference>
<comment type="caution">
    <text evidence="2">The sequence shown here is derived from an EMBL/GenBank/DDBJ whole genome shotgun (WGS) entry which is preliminary data.</text>
</comment>
<reference evidence="2 3" key="1">
    <citation type="submission" date="2024-01" db="EMBL/GenBank/DDBJ databases">
        <title>Unpublished Manusciprt.</title>
        <authorList>
            <person name="Duman M."/>
            <person name="Valdes E.G."/>
            <person name="Ajmi N."/>
            <person name="Altun S."/>
            <person name="Saticioglu I.B."/>
        </authorList>
    </citation>
    <scope>NUCLEOTIDE SEQUENCE [LARGE SCALE GENOMIC DNA]</scope>
    <source>
        <strain evidence="2 3">120P</strain>
    </source>
</reference>
<keyword evidence="3" id="KW-1185">Reference proteome</keyword>
<dbReference type="Pfam" id="PF01381">
    <property type="entry name" value="HTH_3"/>
    <property type="match status" value="1"/>
</dbReference>
<evidence type="ECO:0000313" key="3">
    <source>
        <dbReference type="Proteomes" id="UP001307839"/>
    </source>
</evidence>
<dbReference type="EMBL" id="JAZDQP010000009">
    <property type="protein sequence ID" value="MEE1867608.1"/>
    <property type="molecule type" value="Genomic_DNA"/>
</dbReference>
<dbReference type="Gene3D" id="1.10.260.40">
    <property type="entry name" value="lambda repressor-like DNA-binding domains"/>
    <property type="match status" value="1"/>
</dbReference>
<gene>
    <name evidence="2" type="ORF">V0R53_14530</name>
</gene>
<feature type="domain" description="HTH cro/C1-type" evidence="1">
    <location>
        <begin position="11"/>
        <end position="63"/>
    </location>
</feature>
<dbReference type="InterPro" id="IPR001387">
    <property type="entry name" value="Cro/C1-type_HTH"/>
</dbReference>